<organism evidence="1">
    <name type="scientific">Amphimedon queenslandica</name>
    <name type="common">Sponge</name>
    <dbReference type="NCBI Taxonomy" id="400682"/>
    <lineage>
        <taxon>Eukaryota</taxon>
        <taxon>Metazoa</taxon>
        <taxon>Porifera</taxon>
        <taxon>Demospongiae</taxon>
        <taxon>Heteroscleromorpha</taxon>
        <taxon>Haplosclerida</taxon>
        <taxon>Niphatidae</taxon>
        <taxon>Amphimedon</taxon>
    </lineage>
</organism>
<name>A0A1X7VT16_AMPQE</name>
<evidence type="ECO:0000313" key="1">
    <source>
        <dbReference type="EnsemblMetazoa" id="Aqu2.1.43014_001"/>
    </source>
</evidence>
<accession>A0A1X7VT16</accession>
<dbReference type="InParanoid" id="A0A1X7VT16"/>
<reference evidence="1" key="1">
    <citation type="submission" date="2017-05" db="UniProtKB">
        <authorList>
            <consortium name="EnsemblMetazoa"/>
        </authorList>
    </citation>
    <scope>IDENTIFICATION</scope>
</reference>
<sequence length="94" mass="10440">MPSDWIGREYEALPILLEILYRIISKIQSQKAYVVLVAPDGSAIPARWSISGNDSMVRAFQAKLQRSFLAHGEQKPRSLMTHFLDKGVAGVVNG</sequence>
<proteinExistence type="predicted"/>
<protein>
    <submittedName>
        <fullName evidence="1">Uncharacterized protein</fullName>
    </submittedName>
</protein>
<dbReference type="AlphaFoldDB" id="A0A1X7VT16"/>
<dbReference type="EnsemblMetazoa" id="Aqu2.1.43014_001">
    <property type="protein sequence ID" value="Aqu2.1.43014_001"/>
    <property type="gene ID" value="Aqu2.1.43014"/>
</dbReference>